<proteinExistence type="inferred from homology"/>
<reference evidence="9" key="1">
    <citation type="submission" date="2021-10" db="EMBL/GenBank/DDBJ databases">
        <title>Tropical sea cucumber genome reveals ecological adaptation and Cuvierian tubules defense mechanism.</title>
        <authorList>
            <person name="Chen T."/>
        </authorList>
    </citation>
    <scope>NUCLEOTIDE SEQUENCE</scope>
    <source>
        <strain evidence="9">Nanhai2018</strain>
        <tissue evidence="9">Muscle</tissue>
    </source>
</reference>
<evidence type="ECO:0000259" key="8">
    <source>
        <dbReference type="PROSITE" id="PS52027"/>
    </source>
</evidence>
<feature type="region of interest" description="Disordered" evidence="7">
    <location>
        <begin position="587"/>
        <end position="607"/>
    </location>
</feature>
<feature type="region of interest" description="Disordered" evidence="7">
    <location>
        <begin position="305"/>
        <end position="351"/>
    </location>
</feature>
<keyword evidence="5" id="KW-0175">Coiled coil</keyword>
<dbReference type="AlphaFoldDB" id="A0A9Q1HGD8"/>
<feature type="domain" description="C2HC/C3H-type" evidence="8">
    <location>
        <begin position="502"/>
        <end position="531"/>
    </location>
</feature>
<dbReference type="Pfam" id="PF13913">
    <property type="entry name" value="zf-C2HC_2"/>
    <property type="match status" value="2"/>
</dbReference>
<feature type="region of interest" description="Disordered" evidence="7">
    <location>
        <begin position="365"/>
        <end position="476"/>
    </location>
</feature>
<dbReference type="PANTHER" id="PTHR14649">
    <property type="entry name" value="ZINC FINGER C2HC DOMAIN-CONTAINING PROTEIN 1C"/>
    <property type="match status" value="1"/>
</dbReference>
<keyword evidence="3 6" id="KW-0863">Zinc-finger</keyword>
<protein>
    <submittedName>
        <fullName evidence="9">Zinc finger C2HC domain-containing protein 1C</fullName>
    </submittedName>
</protein>
<evidence type="ECO:0000256" key="2">
    <source>
        <dbReference type="ARBA" id="ARBA00022723"/>
    </source>
</evidence>
<keyword evidence="2" id="KW-0479">Metal-binding</keyword>
<accession>A0A9Q1HGD8</accession>
<feature type="compositionally biased region" description="Basic and acidic residues" evidence="7">
    <location>
        <begin position="409"/>
        <end position="421"/>
    </location>
</feature>
<comment type="similarity">
    <text evidence="1">Belongs to the ZC2HC1 family.</text>
</comment>
<evidence type="ECO:0000313" key="9">
    <source>
        <dbReference type="EMBL" id="KAJ8045494.1"/>
    </source>
</evidence>
<feature type="compositionally biased region" description="Basic and acidic residues" evidence="7">
    <location>
        <begin position="433"/>
        <end position="456"/>
    </location>
</feature>
<evidence type="ECO:0000256" key="6">
    <source>
        <dbReference type="PROSITE-ProRule" id="PRU01371"/>
    </source>
</evidence>
<keyword evidence="10" id="KW-1185">Reference proteome</keyword>
<dbReference type="PANTHER" id="PTHR14649:SF1">
    <property type="entry name" value="ZINC FINGER C2HC DOMAIN-CONTAINING PROTEIN 1C"/>
    <property type="match status" value="1"/>
</dbReference>
<name>A0A9Q1HGD8_HOLLE</name>
<dbReference type="OrthoDB" id="10255185at2759"/>
<feature type="region of interest" description="Disordered" evidence="7">
    <location>
        <begin position="625"/>
        <end position="647"/>
    </location>
</feature>
<evidence type="ECO:0000313" key="10">
    <source>
        <dbReference type="Proteomes" id="UP001152320"/>
    </source>
</evidence>
<dbReference type="EMBL" id="JAIZAY010000003">
    <property type="protein sequence ID" value="KAJ8045494.1"/>
    <property type="molecule type" value="Genomic_DNA"/>
</dbReference>
<dbReference type="Gene3D" id="3.30.160.60">
    <property type="entry name" value="Classic Zinc Finger"/>
    <property type="match status" value="1"/>
</dbReference>
<dbReference type="InterPro" id="IPR026104">
    <property type="entry name" value="ZNF_C2HC_dom_1C"/>
</dbReference>
<feature type="compositionally biased region" description="Polar residues" evidence="7">
    <location>
        <begin position="157"/>
        <end position="169"/>
    </location>
</feature>
<dbReference type="InterPro" id="IPR049899">
    <property type="entry name" value="Znf_C2HC_C3H"/>
</dbReference>
<evidence type="ECO:0000256" key="4">
    <source>
        <dbReference type="ARBA" id="ARBA00022833"/>
    </source>
</evidence>
<feature type="domain" description="C2HC/C3H-type" evidence="8">
    <location>
        <begin position="610"/>
        <end position="639"/>
    </location>
</feature>
<dbReference type="GO" id="GO:0008270">
    <property type="term" value="F:zinc ion binding"/>
    <property type="evidence" value="ECO:0007669"/>
    <property type="project" value="UniProtKB-KW"/>
</dbReference>
<feature type="compositionally biased region" description="Basic residues" evidence="7">
    <location>
        <begin position="399"/>
        <end position="408"/>
    </location>
</feature>
<evidence type="ECO:0000256" key="3">
    <source>
        <dbReference type="ARBA" id="ARBA00022771"/>
    </source>
</evidence>
<comment type="caution">
    <text evidence="9">The sequence shown here is derived from an EMBL/GenBank/DDBJ whole genome shotgun (WGS) entry which is preliminary data.</text>
</comment>
<feature type="region of interest" description="Disordered" evidence="7">
    <location>
        <begin position="152"/>
        <end position="283"/>
    </location>
</feature>
<organism evidence="9 10">
    <name type="scientific">Holothuria leucospilota</name>
    <name type="common">Black long sea cucumber</name>
    <name type="synonym">Mertensiothuria leucospilota</name>
    <dbReference type="NCBI Taxonomy" id="206669"/>
    <lineage>
        <taxon>Eukaryota</taxon>
        <taxon>Metazoa</taxon>
        <taxon>Echinodermata</taxon>
        <taxon>Eleutherozoa</taxon>
        <taxon>Echinozoa</taxon>
        <taxon>Holothuroidea</taxon>
        <taxon>Aspidochirotacea</taxon>
        <taxon>Aspidochirotida</taxon>
        <taxon>Holothuriidae</taxon>
        <taxon>Holothuria</taxon>
    </lineage>
</organism>
<feature type="compositionally biased region" description="Polar residues" evidence="7">
    <location>
        <begin position="223"/>
        <end position="239"/>
    </location>
</feature>
<evidence type="ECO:0000256" key="7">
    <source>
        <dbReference type="SAM" id="MobiDB-lite"/>
    </source>
</evidence>
<gene>
    <name evidence="9" type="ORF">HOLleu_08514</name>
</gene>
<evidence type="ECO:0000256" key="5">
    <source>
        <dbReference type="ARBA" id="ARBA00023054"/>
    </source>
</evidence>
<sequence length="647" mass="75678">MAAVTYTQLNHNREQAMRRTAPPVAKRISAIQDGGRHQSAPQPSRLEQMQASFQQKLMKEKEAKLLAIHQKHQDQAEMAINRTQKTDSRSVVSSEKKGVVRDFFRERRQMEKSGDFNRLPPPGSHLQKMRNEQMNIRQQEEMKQRELEQFAEMQKKQYIQPQQMKQGYSKSKPLAPIKQPQIDSAQGQPPFPDGHFESVEKPSQVFQKKPKRAPHQIKEKSNSDSSIVRQEQKTKNFSKVNRIDVTGTPPRKLPKVAGTGKKHSNLAHKMEQENEENAAKLSDFQKWQLEQDQQREARLQKYEEKLREERRNQPFSYEIAHEEDSHENMNYDQINQHYAHDRRRQEYSDISAKEKELERLLAKHQEDLRKLEMSDNDEDEENQNVREMPSYQPASSRSKPQRQTKQTRQRLDSYENYEDRYGYGNTDNNINRPFDESRHLNIDEESDRVPSRKIKQEPMSSRVEETPDLTSGQYHYGTKKHSQADFYVQAALNEADETAQLNLKPCQNCGRRFAADRLAKHKAICKKASKSKRKVFDSTKHRTEGTELAAYTRKGQHLQEPYVKKSGSNWRKKHEEFVHSVKEARKVQAHLAKGGKLSDLPPPPPSENLDYKQCPYCNRKFNPTAAERHIPHCKNAKSRPRPPPKRR</sequence>
<feature type="compositionally biased region" description="Basic and acidic residues" evidence="7">
    <location>
        <begin position="319"/>
        <end position="329"/>
    </location>
</feature>
<evidence type="ECO:0000256" key="1">
    <source>
        <dbReference type="ARBA" id="ARBA00010843"/>
    </source>
</evidence>
<keyword evidence="4" id="KW-0862">Zinc</keyword>
<feature type="compositionally biased region" description="Basic residues" evidence="7">
    <location>
        <begin position="631"/>
        <end position="647"/>
    </location>
</feature>
<dbReference type="PROSITE" id="PS52027">
    <property type="entry name" value="ZF_C2HC_C3H"/>
    <property type="match status" value="2"/>
</dbReference>
<dbReference type="Proteomes" id="UP001152320">
    <property type="component" value="Chromosome 3"/>
</dbReference>